<keyword evidence="3" id="KW-1185">Reference proteome</keyword>
<proteinExistence type="predicted"/>
<dbReference type="EMBL" id="UZAM01013280">
    <property type="protein sequence ID" value="VDP26787.1"/>
    <property type="molecule type" value="Genomic_DNA"/>
</dbReference>
<evidence type="ECO:0000313" key="2">
    <source>
        <dbReference type="EMBL" id="VDP26787.1"/>
    </source>
</evidence>
<accession>A0A183J1W7</accession>
<evidence type="ECO:0000313" key="4">
    <source>
        <dbReference type="WBParaSite" id="SBAD_0001021601-mRNA-1"/>
    </source>
</evidence>
<protein>
    <submittedName>
        <fullName evidence="2 4">Uncharacterized protein</fullName>
    </submittedName>
</protein>
<evidence type="ECO:0000313" key="3">
    <source>
        <dbReference type="Proteomes" id="UP000270296"/>
    </source>
</evidence>
<reference evidence="2 3" key="2">
    <citation type="submission" date="2018-11" db="EMBL/GenBank/DDBJ databases">
        <authorList>
            <consortium name="Pathogen Informatics"/>
        </authorList>
    </citation>
    <scope>NUCLEOTIDE SEQUENCE [LARGE SCALE GENOMIC DNA]</scope>
</reference>
<dbReference type="WBParaSite" id="SBAD_0001021601-mRNA-1">
    <property type="protein sequence ID" value="SBAD_0001021601-mRNA-1"/>
    <property type="gene ID" value="SBAD_0001021601"/>
</dbReference>
<dbReference type="AlphaFoldDB" id="A0A183J1W7"/>
<sequence>MTRGNEGEPSEGEDEASLEMMLATAITRQTLHSFIFDRQSAVDQAYLSDTPIVTANKSGDDLRQLRYRCPCHRHCHRHRHRTRLVASSSLAAASAVVTSSGSLAESPWRRRVSSVRWTDVQ</sequence>
<gene>
    <name evidence="2" type="ORF">SBAD_LOCUS9865</name>
</gene>
<feature type="region of interest" description="Disordered" evidence="1">
    <location>
        <begin position="98"/>
        <end position="121"/>
    </location>
</feature>
<reference evidence="4" key="1">
    <citation type="submission" date="2016-06" db="UniProtKB">
        <authorList>
            <consortium name="WormBaseParasite"/>
        </authorList>
    </citation>
    <scope>IDENTIFICATION</scope>
</reference>
<name>A0A183J1W7_9BILA</name>
<dbReference type="Proteomes" id="UP000270296">
    <property type="component" value="Unassembled WGS sequence"/>
</dbReference>
<evidence type="ECO:0000256" key="1">
    <source>
        <dbReference type="SAM" id="MobiDB-lite"/>
    </source>
</evidence>
<organism evidence="4">
    <name type="scientific">Soboliphyme baturini</name>
    <dbReference type="NCBI Taxonomy" id="241478"/>
    <lineage>
        <taxon>Eukaryota</taxon>
        <taxon>Metazoa</taxon>
        <taxon>Ecdysozoa</taxon>
        <taxon>Nematoda</taxon>
        <taxon>Enoplea</taxon>
        <taxon>Dorylaimia</taxon>
        <taxon>Dioctophymatida</taxon>
        <taxon>Dioctophymatoidea</taxon>
        <taxon>Soboliphymatidae</taxon>
        <taxon>Soboliphyme</taxon>
    </lineage>
</organism>